<dbReference type="EMBL" id="QLMC01000003">
    <property type="protein sequence ID" value="RAJ98191.1"/>
    <property type="molecule type" value="Genomic_DNA"/>
</dbReference>
<dbReference type="InterPro" id="IPR007421">
    <property type="entry name" value="Schlafen_AlbA_2_dom"/>
</dbReference>
<evidence type="ECO:0000313" key="2">
    <source>
        <dbReference type="EMBL" id="RAJ98191.1"/>
    </source>
</evidence>
<dbReference type="PANTHER" id="PTHR30595:SF6">
    <property type="entry name" value="SCHLAFEN ALBA-2 DOMAIN-CONTAINING PROTEIN"/>
    <property type="match status" value="1"/>
</dbReference>
<name>A0A327WYF4_LARAB</name>
<dbReference type="RefSeq" id="WP_111629116.1">
    <property type="nucleotide sequence ID" value="NZ_QLMC01000003.1"/>
</dbReference>
<sequence length="214" mass="24661">MDYRALKELVRQGEGTHLEFKLKSNHPERIIREIVAFANTEGGKLLIGIGDDKSIQGLKHVDEDEYLLERAIERYCTPQIAYRMERVALANERDVLVITVPESDRKPHYVDDPVNDFRRAYVRVDDKAVQASKEVREIMKGETAERNVRFTYGDKEQTLMRHLDDNQTITVDLFARIANIPRKMASRTLVLLVLANVLEVHPNEVVDQFTSRTG</sequence>
<dbReference type="PANTHER" id="PTHR30595">
    <property type="entry name" value="GLPR-RELATED TRANSCRIPTIONAL REPRESSOR"/>
    <property type="match status" value="1"/>
</dbReference>
<organism evidence="2 3">
    <name type="scientific">Larkinella arboricola</name>
    <dbReference type="NCBI Taxonomy" id="643671"/>
    <lineage>
        <taxon>Bacteria</taxon>
        <taxon>Pseudomonadati</taxon>
        <taxon>Bacteroidota</taxon>
        <taxon>Cytophagia</taxon>
        <taxon>Cytophagales</taxon>
        <taxon>Spirosomataceae</taxon>
        <taxon>Larkinella</taxon>
    </lineage>
</organism>
<proteinExistence type="predicted"/>
<dbReference type="Pfam" id="PF04326">
    <property type="entry name" value="SLFN_AlbA_2"/>
    <property type="match status" value="1"/>
</dbReference>
<evidence type="ECO:0000313" key="3">
    <source>
        <dbReference type="Proteomes" id="UP000248790"/>
    </source>
</evidence>
<keyword evidence="3" id="KW-1185">Reference proteome</keyword>
<gene>
    <name evidence="2" type="ORF">LX87_03100</name>
</gene>
<feature type="domain" description="Schlafen AlbA-2" evidence="1">
    <location>
        <begin position="14"/>
        <end position="131"/>
    </location>
</feature>
<dbReference type="GO" id="GO:0003677">
    <property type="term" value="F:DNA binding"/>
    <property type="evidence" value="ECO:0007669"/>
    <property type="project" value="UniProtKB-KW"/>
</dbReference>
<dbReference type="AlphaFoldDB" id="A0A327WYF4"/>
<reference evidence="2 3" key="1">
    <citation type="submission" date="2018-06" db="EMBL/GenBank/DDBJ databases">
        <title>Genomic Encyclopedia of Archaeal and Bacterial Type Strains, Phase II (KMG-II): from individual species to whole genera.</title>
        <authorList>
            <person name="Goeker M."/>
        </authorList>
    </citation>
    <scope>NUCLEOTIDE SEQUENCE [LARGE SCALE GENOMIC DNA]</scope>
    <source>
        <strain evidence="2 3">DSM 21851</strain>
    </source>
</reference>
<evidence type="ECO:0000259" key="1">
    <source>
        <dbReference type="Pfam" id="PF04326"/>
    </source>
</evidence>
<dbReference type="OrthoDB" id="9810282at2"/>
<dbReference type="Gene3D" id="3.30.950.30">
    <property type="entry name" value="Schlafen, AAA domain"/>
    <property type="match status" value="1"/>
</dbReference>
<dbReference type="Proteomes" id="UP000248790">
    <property type="component" value="Unassembled WGS sequence"/>
</dbReference>
<accession>A0A327WYF4</accession>
<protein>
    <submittedName>
        <fullName evidence="2">Putative DNA-binding protein</fullName>
    </submittedName>
</protein>
<keyword evidence="2" id="KW-0238">DNA-binding</keyword>
<dbReference type="InterPro" id="IPR038461">
    <property type="entry name" value="Schlafen_AlbA_2_dom_sf"/>
</dbReference>
<comment type="caution">
    <text evidence="2">The sequence shown here is derived from an EMBL/GenBank/DDBJ whole genome shotgun (WGS) entry which is preliminary data.</text>
</comment>